<keyword evidence="1" id="KW-0812">Transmembrane</keyword>
<dbReference type="Proteomes" id="UP000004995">
    <property type="component" value="Unassembled WGS sequence"/>
</dbReference>
<evidence type="ECO:0000313" key="2">
    <source>
        <dbReference type="EnsemblPlants" id="KQL22819"/>
    </source>
</evidence>
<dbReference type="Gramene" id="KQL22819">
    <property type="protein sequence ID" value="KQL22819"/>
    <property type="gene ID" value="SETIT_032461mg"/>
</dbReference>
<dbReference type="EnsemblPlants" id="KQL22819">
    <property type="protein sequence ID" value="KQL22819"/>
    <property type="gene ID" value="SETIT_032461mg"/>
</dbReference>
<accession>K4A0S0</accession>
<name>K4A0S0_SETIT</name>
<reference evidence="3" key="1">
    <citation type="journal article" date="2012" name="Nat. Biotechnol.">
        <title>Reference genome sequence of the model plant Setaria.</title>
        <authorList>
            <person name="Bennetzen J.L."/>
            <person name="Schmutz J."/>
            <person name="Wang H."/>
            <person name="Percifield R."/>
            <person name="Hawkins J."/>
            <person name="Pontaroli A.C."/>
            <person name="Estep M."/>
            <person name="Feng L."/>
            <person name="Vaughn J.N."/>
            <person name="Grimwood J."/>
            <person name="Jenkins J."/>
            <person name="Barry K."/>
            <person name="Lindquist E."/>
            <person name="Hellsten U."/>
            <person name="Deshpande S."/>
            <person name="Wang X."/>
            <person name="Wu X."/>
            <person name="Mitros T."/>
            <person name="Triplett J."/>
            <person name="Yang X."/>
            <person name="Ye C.Y."/>
            <person name="Mauro-Herrera M."/>
            <person name="Wang L."/>
            <person name="Li P."/>
            <person name="Sharma M."/>
            <person name="Sharma R."/>
            <person name="Ronald P.C."/>
            <person name="Panaud O."/>
            <person name="Kellogg E.A."/>
            <person name="Brutnell T.P."/>
            <person name="Doust A.N."/>
            <person name="Tuskan G.A."/>
            <person name="Rokhsar D."/>
            <person name="Devos K.M."/>
        </authorList>
    </citation>
    <scope>NUCLEOTIDE SEQUENCE [LARGE SCALE GENOMIC DNA]</scope>
    <source>
        <strain evidence="3">cv. Yugu1</strain>
    </source>
</reference>
<organism evidence="2 3">
    <name type="scientific">Setaria italica</name>
    <name type="common">Foxtail millet</name>
    <name type="synonym">Panicum italicum</name>
    <dbReference type="NCBI Taxonomy" id="4555"/>
    <lineage>
        <taxon>Eukaryota</taxon>
        <taxon>Viridiplantae</taxon>
        <taxon>Streptophyta</taxon>
        <taxon>Embryophyta</taxon>
        <taxon>Tracheophyta</taxon>
        <taxon>Spermatophyta</taxon>
        <taxon>Magnoliopsida</taxon>
        <taxon>Liliopsida</taxon>
        <taxon>Poales</taxon>
        <taxon>Poaceae</taxon>
        <taxon>PACMAD clade</taxon>
        <taxon>Panicoideae</taxon>
        <taxon>Panicodae</taxon>
        <taxon>Paniceae</taxon>
        <taxon>Cenchrinae</taxon>
        <taxon>Setaria</taxon>
    </lineage>
</organism>
<dbReference type="OMA" id="FIGTEHE"/>
<protein>
    <recommendedName>
        <fullName evidence="4">FBD domain-containing protein</fullName>
    </recommendedName>
</protein>
<dbReference type="InterPro" id="IPR055312">
    <property type="entry name" value="FBL15-like"/>
</dbReference>
<dbReference type="FunCoup" id="K4A0S0">
    <property type="interactions" value="482"/>
</dbReference>
<dbReference type="InParanoid" id="K4A0S0"/>
<keyword evidence="1" id="KW-0472">Membrane</keyword>
<evidence type="ECO:0000313" key="3">
    <source>
        <dbReference type="Proteomes" id="UP000004995"/>
    </source>
</evidence>
<dbReference type="eggNOG" id="ENOG502RRS6">
    <property type="taxonomic scope" value="Eukaryota"/>
</dbReference>
<dbReference type="HOGENOM" id="CLU_017148_4_0_1"/>
<dbReference type="EMBL" id="AGNK02000726">
    <property type="status" value="NOT_ANNOTATED_CDS"/>
    <property type="molecule type" value="Genomic_DNA"/>
</dbReference>
<evidence type="ECO:0000256" key="1">
    <source>
        <dbReference type="SAM" id="Phobius"/>
    </source>
</evidence>
<dbReference type="PANTHER" id="PTHR34709">
    <property type="entry name" value="OS10G0396666 PROTEIN"/>
    <property type="match status" value="1"/>
</dbReference>
<keyword evidence="1" id="KW-1133">Transmembrane helix</keyword>
<dbReference type="PANTHER" id="PTHR34709:SF52">
    <property type="entry name" value="OS07G0548100 PROTEIN"/>
    <property type="match status" value="1"/>
</dbReference>
<reference evidence="2" key="2">
    <citation type="submission" date="2018-08" db="UniProtKB">
        <authorList>
            <consortium name="EnsemblPlants"/>
        </authorList>
    </citation>
    <scope>IDENTIFICATION</scope>
    <source>
        <strain evidence="2">Yugu1</strain>
    </source>
</reference>
<feature type="transmembrane region" description="Helical" evidence="1">
    <location>
        <begin position="19"/>
        <end position="39"/>
    </location>
</feature>
<evidence type="ECO:0008006" key="4">
    <source>
        <dbReference type="Google" id="ProtNLM"/>
    </source>
</evidence>
<keyword evidence="3" id="KW-1185">Reference proteome</keyword>
<proteinExistence type="predicted"/>
<dbReference type="AlphaFoldDB" id="K4A0S0"/>
<sequence length="162" mass="18139">MVNCQYLMEGTTLLPNIENLHLCLVTCGHAIGACVFYMLKICTSIRRLNLEIDEGIEEEAACSLGCVCHQPHDWETKELFFNSLEVLNICGLSVADCDCDFAFVKRLLGWMPVLKTITVNFDPSAIVDEELCEELLCLSGPETCMKIYLYRNGAKVMYTPVG</sequence>